<keyword evidence="14" id="KW-1185">Reference proteome</keyword>
<dbReference type="PANTHER" id="PTHR42987:SF4">
    <property type="entry name" value="PROTEASE SOHB-RELATED"/>
    <property type="match status" value="1"/>
</dbReference>
<comment type="similarity">
    <text evidence="2">Belongs to the peptidase S49 family.</text>
</comment>
<feature type="domain" description="Peptidase S49" evidence="11">
    <location>
        <begin position="158"/>
        <end position="303"/>
    </location>
</feature>
<evidence type="ECO:0000313" key="14">
    <source>
        <dbReference type="Proteomes" id="UP000244906"/>
    </source>
</evidence>
<keyword evidence="8 10" id="KW-1133">Transmembrane helix</keyword>
<sequence>MEWLSEYGLFLAKTITFVIAAGVLIAIVASGKGKSGGKEGQLETRSLNEHFKSLEMSIRSSVMDEKAFKEWSKAQKKAEKTKQKQDKQKNSEAVTKPRMYVLDFNGDIQASAVTNLREEISAILLTAEKDDQVLLKLESGGGTVHGYGLAAAQLQRIKDHGLKLTASVDKVAASGGYMMVAVADEIVSAPFAIIGSIGVLAQIPNFHRLLKKSNIDFEQLSAGEYKRTLSLFGETTDKAREKLQVELEETHELFKSHIEGFRPQVDMSQVATGEHWYGKQALDLKLVDAIQTSDEYLMSKRDELDLIEISYSFKKGLKDKIPGLAASSVDSIVDKIWTRMLKQRHM</sequence>
<dbReference type="GO" id="GO:0006508">
    <property type="term" value="P:proteolysis"/>
    <property type="evidence" value="ECO:0007669"/>
    <property type="project" value="UniProtKB-KW"/>
</dbReference>
<dbReference type="Gene3D" id="6.20.330.10">
    <property type="match status" value="1"/>
</dbReference>
<comment type="caution">
    <text evidence="13">The sequence shown here is derived from an EMBL/GenBank/DDBJ whole genome shotgun (WGS) entry which is preliminary data.</text>
</comment>
<dbReference type="Proteomes" id="UP000244906">
    <property type="component" value="Unassembled WGS sequence"/>
</dbReference>
<accession>A0A2V1GU78</accession>
<dbReference type="EMBL" id="QDDL01000003">
    <property type="protein sequence ID" value="PVZ69569.1"/>
    <property type="molecule type" value="Genomic_DNA"/>
</dbReference>
<feature type="domain" description="Peptidase S49 N-terminal proteobacteria" evidence="12">
    <location>
        <begin position="2"/>
        <end position="154"/>
    </location>
</feature>
<dbReference type="RefSeq" id="WP_116686904.1">
    <property type="nucleotide sequence ID" value="NZ_CAWNYD010000003.1"/>
</dbReference>
<dbReference type="CDD" id="cd07023">
    <property type="entry name" value="S49_Sppa_N_C"/>
    <property type="match status" value="1"/>
</dbReference>
<dbReference type="GO" id="GO:0005886">
    <property type="term" value="C:plasma membrane"/>
    <property type="evidence" value="ECO:0007669"/>
    <property type="project" value="UniProtKB-SubCell"/>
</dbReference>
<keyword evidence="3" id="KW-1003">Cell membrane</keyword>
<name>A0A2V1GU78_9GAMM</name>
<keyword evidence="6" id="KW-0378">Hydrolase</keyword>
<dbReference type="NCBIfam" id="NF008745">
    <property type="entry name" value="PRK11778.1"/>
    <property type="match status" value="1"/>
</dbReference>
<dbReference type="SUPFAM" id="SSF52096">
    <property type="entry name" value="ClpP/crotonase"/>
    <property type="match status" value="1"/>
</dbReference>
<keyword evidence="4 13" id="KW-0645">Protease</keyword>
<dbReference type="GO" id="GO:0004252">
    <property type="term" value="F:serine-type endopeptidase activity"/>
    <property type="evidence" value="ECO:0007669"/>
    <property type="project" value="InterPro"/>
</dbReference>
<comment type="subcellular location">
    <subcellularLocation>
        <location evidence="1">Cell membrane</location>
    </subcellularLocation>
</comment>
<gene>
    <name evidence="13" type="ORF">DC094_09635</name>
</gene>
<dbReference type="Pfam" id="PF08496">
    <property type="entry name" value="Peptidase_S49_N"/>
    <property type="match status" value="1"/>
</dbReference>
<dbReference type="PANTHER" id="PTHR42987">
    <property type="entry name" value="PEPTIDASE S49"/>
    <property type="match status" value="1"/>
</dbReference>
<evidence type="ECO:0000256" key="3">
    <source>
        <dbReference type="ARBA" id="ARBA00022475"/>
    </source>
</evidence>
<dbReference type="AlphaFoldDB" id="A0A2V1GU78"/>
<proteinExistence type="inferred from homology"/>
<keyword evidence="9 10" id="KW-0472">Membrane</keyword>
<dbReference type="InterPro" id="IPR047272">
    <property type="entry name" value="S49_SppA_C"/>
</dbReference>
<reference evidence="13 14" key="1">
    <citation type="submission" date="2018-04" db="EMBL/GenBank/DDBJ databases">
        <title>Thalassorhabdus spongiae gen. nov., sp. nov., isolated from a marine sponge in South-West Iceland.</title>
        <authorList>
            <person name="Knobloch S."/>
            <person name="Daussin A."/>
            <person name="Johannsson R."/>
            <person name="Marteinsson V.T."/>
        </authorList>
    </citation>
    <scope>NUCLEOTIDE SEQUENCE [LARGE SCALE GENOMIC DNA]</scope>
    <source>
        <strain evidence="13 14">Hp12</strain>
    </source>
</reference>
<keyword evidence="7" id="KW-0720">Serine protease</keyword>
<evidence type="ECO:0000256" key="5">
    <source>
        <dbReference type="ARBA" id="ARBA00022692"/>
    </source>
</evidence>
<dbReference type="InterPro" id="IPR013703">
    <property type="entry name" value="Peptidase_S49_N_proteobac"/>
</dbReference>
<dbReference type="Pfam" id="PF01343">
    <property type="entry name" value="Peptidase_S49"/>
    <property type="match status" value="1"/>
</dbReference>
<evidence type="ECO:0000259" key="11">
    <source>
        <dbReference type="Pfam" id="PF01343"/>
    </source>
</evidence>
<dbReference type="InterPro" id="IPR029045">
    <property type="entry name" value="ClpP/crotonase-like_dom_sf"/>
</dbReference>
<evidence type="ECO:0000256" key="7">
    <source>
        <dbReference type="ARBA" id="ARBA00022825"/>
    </source>
</evidence>
<evidence type="ECO:0000313" key="13">
    <source>
        <dbReference type="EMBL" id="PVZ69569.1"/>
    </source>
</evidence>
<evidence type="ECO:0000259" key="12">
    <source>
        <dbReference type="Pfam" id="PF08496"/>
    </source>
</evidence>
<dbReference type="OrthoDB" id="5614232at2"/>
<evidence type="ECO:0000256" key="10">
    <source>
        <dbReference type="SAM" id="Phobius"/>
    </source>
</evidence>
<evidence type="ECO:0000256" key="4">
    <source>
        <dbReference type="ARBA" id="ARBA00022670"/>
    </source>
</evidence>
<protein>
    <submittedName>
        <fullName evidence="13">Protease SohB</fullName>
    </submittedName>
</protein>
<evidence type="ECO:0000256" key="9">
    <source>
        <dbReference type="ARBA" id="ARBA00023136"/>
    </source>
</evidence>
<dbReference type="InterPro" id="IPR002142">
    <property type="entry name" value="Peptidase_S49"/>
</dbReference>
<evidence type="ECO:0000256" key="2">
    <source>
        <dbReference type="ARBA" id="ARBA00008683"/>
    </source>
</evidence>
<organism evidence="13 14">
    <name type="scientific">Pelagibaculum spongiae</name>
    <dbReference type="NCBI Taxonomy" id="2080658"/>
    <lineage>
        <taxon>Bacteria</taxon>
        <taxon>Pseudomonadati</taxon>
        <taxon>Pseudomonadota</taxon>
        <taxon>Gammaproteobacteria</taxon>
        <taxon>Oceanospirillales</taxon>
        <taxon>Pelagibaculum</taxon>
    </lineage>
</organism>
<keyword evidence="5 10" id="KW-0812">Transmembrane</keyword>
<evidence type="ECO:0000256" key="1">
    <source>
        <dbReference type="ARBA" id="ARBA00004236"/>
    </source>
</evidence>
<feature type="transmembrane region" description="Helical" evidence="10">
    <location>
        <begin position="6"/>
        <end position="29"/>
    </location>
</feature>
<dbReference type="Gene3D" id="3.90.226.10">
    <property type="entry name" value="2-enoyl-CoA Hydratase, Chain A, domain 1"/>
    <property type="match status" value="1"/>
</dbReference>
<evidence type="ECO:0000256" key="8">
    <source>
        <dbReference type="ARBA" id="ARBA00022989"/>
    </source>
</evidence>
<evidence type="ECO:0000256" key="6">
    <source>
        <dbReference type="ARBA" id="ARBA00022801"/>
    </source>
</evidence>